<evidence type="ECO:0000259" key="2">
    <source>
        <dbReference type="Pfam" id="PF08719"/>
    </source>
</evidence>
<name>A0A183UAK6_TOXCA</name>
<dbReference type="InterPro" id="IPR012816">
    <property type="entry name" value="NADAR"/>
</dbReference>
<evidence type="ECO:0000313" key="3">
    <source>
        <dbReference type="EMBL" id="VDM36687.1"/>
    </source>
</evidence>
<evidence type="ECO:0000313" key="4">
    <source>
        <dbReference type="Proteomes" id="UP000050794"/>
    </source>
</evidence>
<proteinExistence type="predicted"/>
<feature type="domain" description="NADAR" evidence="2">
    <location>
        <begin position="16"/>
        <end position="169"/>
    </location>
</feature>
<dbReference type="Gene3D" id="1.10.357.40">
    <property type="entry name" value="YbiA-like"/>
    <property type="match status" value="1"/>
</dbReference>
<feature type="compositionally biased region" description="Basic and acidic residues" evidence="1">
    <location>
        <begin position="213"/>
        <end position="227"/>
    </location>
</feature>
<feature type="region of interest" description="Disordered" evidence="1">
    <location>
        <begin position="201"/>
        <end position="227"/>
    </location>
</feature>
<organism evidence="4 5">
    <name type="scientific">Toxocara canis</name>
    <name type="common">Canine roundworm</name>
    <dbReference type="NCBI Taxonomy" id="6265"/>
    <lineage>
        <taxon>Eukaryota</taxon>
        <taxon>Metazoa</taxon>
        <taxon>Ecdysozoa</taxon>
        <taxon>Nematoda</taxon>
        <taxon>Chromadorea</taxon>
        <taxon>Rhabditida</taxon>
        <taxon>Spirurina</taxon>
        <taxon>Ascaridomorpha</taxon>
        <taxon>Ascaridoidea</taxon>
        <taxon>Toxocaridae</taxon>
        <taxon>Toxocara</taxon>
    </lineage>
</organism>
<evidence type="ECO:0000256" key="1">
    <source>
        <dbReference type="SAM" id="MobiDB-lite"/>
    </source>
</evidence>
<dbReference type="SUPFAM" id="SSF143990">
    <property type="entry name" value="YbiA-like"/>
    <property type="match status" value="1"/>
</dbReference>
<gene>
    <name evidence="3" type="ORF">TCNE_LOCUS5526</name>
</gene>
<keyword evidence="4" id="KW-1185">Reference proteome</keyword>
<dbReference type="NCBIfam" id="TIGR02464">
    <property type="entry name" value="ribofla_fusion"/>
    <property type="match status" value="1"/>
</dbReference>
<dbReference type="WBParaSite" id="TCNE_0000552601-mRNA-1">
    <property type="protein sequence ID" value="TCNE_0000552601-mRNA-1"/>
    <property type="gene ID" value="TCNE_0000552601"/>
</dbReference>
<accession>A0A183UAK6</accession>
<feature type="compositionally biased region" description="Polar residues" evidence="1">
    <location>
        <begin position="202"/>
        <end position="212"/>
    </location>
</feature>
<reference evidence="5" key="1">
    <citation type="submission" date="2016-06" db="UniProtKB">
        <authorList>
            <consortium name="WormBaseParasite"/>
        </authorList>
    </citation>
    <scope>IDENTIFICATION</scope>
</reference>
<dbReference type="AlphaFoldDB" id="A0A183UAK6"/>
<reference evidence="3 4" key="2">
    <citation type="submission" date="2018-11" db="EMBL/GenBank/DDBJ databases">
        <authorList>
            <consortium name="Pathogen Informatics"/>
        </authorList>
    </citation>
    <scope>NUCLEOTIDE SEQUENCE [LARGE SCALE GENOMIC DNA]</scope>
</reference>
<sequence>MTLRQSDKEGSAFTFFYTNKSQFSNFYPCTFTVLNETGHPLNFTSSEQYFMHQKAITFKDDAVAQRILQSTSPAEAKALGRKVRNFDAKVWDALSFDVMKRGVFEKFSQNEDLRKELFSTIGSTMVECSPRDRLWGIGIGINDERRMIPSRWKGHNRLGKVLMEVRDQLSESEDFRDEVIFFSTLPLISCIIATKREKETTSRQQITVSRQQRQVDNKDNSARDRRH</sequence>
<dbReference type="InterPro" id="IPR037238">
    <property type="entry name" value="YbiA-like_sf"/>
</dbReference>
<protein>
    <submittedName>
        <fullName evidence="5">DUF1768 domain-containing protein</fullName>
    </submittedName>
</protein>
<dbReference type="EMBL" id="UYWY01019364">
    <property type="protein sequence ID" value="VDM36687.1"/>
    <property type="molecule type" value="Genomic_DNA"/>
</dbReference>
<evidence type="ECO:0000313" key="5">
    <source>
        <dbReference type="WBParaSite" id="TCNE_0000552601-mRNA-1"/>
    </source>
</evidence>
<dbReference type="CDD" id="cd15457">
    <property type="entry name" value="NADAR"/>
    <property type="match status" value="1"/>
</dbReference>
<dbReference type="Pfam" id="PF08719">
    <property type="entry name" value="NADAR"/>
    <property type="match status" value="1"/>
</dbReference>
<dbReference type="Proteomes" id="UP000050794">
    <property type="component" value="Unassembled WGS sequence"/>
</dbReference>